<evidence type="ECO:0000313" key="2">
    <source>
        <dbReference type="EMBL" id="GAG03104.1"/>
    </source>
</evidence>
<gene>
    <name evidence="2" type="ORF">S01H1_43897</name>
</gene>
<protein>
    <recommendedName>
        <fullName evidence="1">MaoC-like domain-containing protein</fullName>
    </recommendedName>
</protein>
<reference evidence="2" key="1">
    <citation type="journal article" date="2014" name="Front. Microbiol.">
        <title>High frequency of phylogenetically diverse reductive dehalogenase-homologous genes in deep subseafloor sedimentary metagenomes.</title>
        <authorList>
            <person name="Kawai M."/>
            <person name="Futagami T."/>
            <person name="Toyoda A."/>
            <person name="Takaki Y."/>
            <person name="Nishi S."/>
            <person name="Hori S."/>
            <person name="Arai W."/>
            <person name="Tsubouchi T."/>
            <person name="Morono Y."/>
            <person name="Uchiyama I."/>
            <person name="Ito T."/>
            <person name="Fujiyama A."/>
            <person name="Inagaki F."/>
            <person name="Takami H."/>
        </authorList>
    </citation>
    <scope>NUCLEOTIDE SEQUENCE</scope>
    <source>
        <strain evidence="2">Expedition CK06-06</strain>
    </source>
</reference>
<comment type="caution">
    <text evidence="2">The sequence shown here is derived from an EMBL/GenBank/DDBJ whole genome shotgun (WGS) entry which is preliminary data.</text>
</comment>
<dbReference type="InterPro" id="IPR002539">
    <property type="entry name" value="MaoC-like_dom"/>
</dbReference>
<organism evidence="2">
    <name type="scientific">marine sediment metagenome</name>
    <dbReference type="NCBI Taxonomy" id="412755"/>
    <lineage>
        <taxon>unclassified sequences</taxon>
        <taxon>metagenomes</taxon>
        <taxon>ecological metagenomes</taxon>
    </lineage>
</organism>
<dbReference type="SUPFAM" id="SSF54637">
    <property type="entry name" value="Thioesterase/thiol ester dehydrase-isomerase"/>
    <property type="match status" value="1"/>
</dbReference>
<name>X0UBC7_9ZZZZ</name>
<dbReference type="EMBL" id="BARS01027978">
    <property type="protein sequence ID" value="GAG03104.1"/>
    <property type="molecule type" value="Genomic_DNA"/>
</dbReference>
<dbReference type="InterPro" id="IPR029069">
    <property type="entry name" value="HotDog_dom_sf"/>
</dbReference>
<proteinExistence type="predicted"/>
<accession>X0UBC7</accession>
<dbReference type="Gene3D" id="3.10.129.10">
    <property type="entry name" value="Hotdog Thioesterase"/>
    <property type="match status" value="1"/>
</dbReference>
<feature type="domain" description="MaoC-like" evidence="1">
    <location>
        <begin position="31"/>
        <end position="89"/>
    </location>
</feature>
<sequence>MTALQKMQEEALDDGGLFWEDFTVGQVLTFGHCELSRESIIAFAREYDPQPFHIDEKAARLTMLTGLAASGWHVCTVFMRMLHDGLLSRCRFAGVYAIDEIKWRIP</sequence>
<feature type="non-terminal residue" evidence="2">
    <location>
        <position position="106"/>
    </location>
</feature>
<evidence type="ECO:0000259" key="1">
    <source>
        <dbReference type="Pfam" id="PF01575"/>
    </source>
</evidence>
<dbReference type="AlphaFoldDB" id="X0UBC7"/>
<dbReference type="Pfam" id="PF01575">
    <property type="entry name" value="MaoC_dehydratas"/>
    <property type="match status" value="1"/>
</dbReference>